<comment type="caution">
    <text evidence="2">The sequence shown here is derived from an EMBL/GenBank/DDBJ whole genome shotgun (WGS) entry which is preliminary data.</text>
</comment>
<feature type="transmembrane region" description="Helical" evidence="1">
    <location>
        <begin position="301"/>
        <end position="318"/>
    </location>
</feature>
<dbReference type="Proteomes" id="UP001500736">
    <property type="component" value="Unassembled WGS sequence"/>
</dbReference>
<evidence type="ECO:0000313" key="2">
    <source>
        <dbReference type="EMBL" id="GAA0747883.1"/>
    </source>
</evidence>
<keyword evidence="3" id="KW-1185">Reference proteome</keyword>
<feature type="transmembrane region" description="Helical" evidence="1">
    <location>
        <begin position="152"/>
        <end position="167"/>
    </location>
</feature>
<feature type="transmembrane region" description="Helical" evidence="1">
    <location>
        <begin position="208"/>
        <end position="229"/>
    </location>
</feature>
<protein>
    <recommendedName>
        <fullName evidence="4">Glycosyltransferase RgtA/B/C/D-like domain-containing protein</fullName>
    </recommendedName>
</protein>
<accession>A0ABN1JW65</accession>
<proteinExistence type="predicted"/>
<feature type="transmembrane region" description="Helical" evidence="1">
    <location>
        <begin position="174"/>
        <end position="202"/>
    </location>
</feature>
<evidence type="ECO:0000256" key="1">
    <source>
        <dbReference type="SAM" id="Phobius"/>
    </source>
</evidence>
<name>A0ABN1JW65_9FLAO</name>
<feature type="transmembrane region" description="Helical" evidence="1">
    <location>
        <begin position="358"/>
        <end position="376"/>
    </location>
</feature>
<feature type="transmembrane region" description="Helical" evidence="1">
    <location>
        <begin position="270"/>
        <end position="289"/>
    </location>
</feature>
<keyword evidence="1" id="KW-1133">Transmembrane helix</keyword>
<dbReference type="RefSeq" id="WP_343798887.1">
    <property type="nucleotide sequence ID" value="NZ_BAAAGF010000004.1"/>
</dbReference>
<feature type="transmembrane region" description="Helical" evidence="1">
    <location>
        <begin position="330"/>
        <end position="352"/>
    </location>
</feature>
<sequence length="508" mass="60136">MNNFILKISDYLLAFNMVKRLERINKMLFVFVLLGLSFLTFKLTENEEQYMLYAKQFMNRDWIIADSLNEFAGTRILYQIIIGWLLSFISFEWVLFFSRLVLCVFFSHVLSKIYKELKISNVQVLLHLPILFLTKQSLFAGSWMLISVEPKGFAWLLVLYALYYFIKKNYKYMVVFLVFGTYIHILVGGYSFLCFMMVLFLFDKSKPTFYYIKLAIAYCFLIIPFIIYLKTAVDSTVEYTPSVDWIYSYYRHPHHIGLFKDLSYFYSKHFIGVILSGIALIFSILFFRIQTTERLERLNQFVLVSLFGVLIAVLIAFFDKEGAIIKYYPFRINTLTVFVLTLILSSLVFISVKKEYKSAYSILIVFLSTIFLLQLAQPNFKNIYSFLTKTDTRMERLSVYIKTETERDAVVLNATGELSLTRHIERDPFVEYKFIPAIMSEIPGWYERVLFKNSLLQDIQVLKHKEHSYTIDFILTKRSIDVEFLELVYADVGYYLYKVDLEKNNEYR</sequence>
<evidence type="ECO:0000313" key="3">
    <source>
        <dbReference type="Proteomes" id="UP001500736"/>
    </source>
</evidence>
<dbReference type="EMBL" id="BAAAGF010000004">
    <property type="protein sequence ID" value="GAA0747883.1"/>
    <property type="molecule type" value="Genomic_DNA"/>
</dbReference>
<evidence type="ECO:0008006" key="4">
    <source>
        <dbReference type="Google" id="ProtNLM"/>
    </source>
</evidence>
<organism evidence="2 3">
    <name type="scientific">Gaetbulibacter jejuensis</name>
    <dbReference type="NCBI Taxonomy" id="584607"/>
    <lineage>
        <taxon>Bacteria</taxon>
        <taxon>Pseudomonadati</taxon>
        <taxon>Bacteroidota</taxon>
        <taxon>Flavobacteriia</taxon>
        <taxon>Flavobacteriales</taxon>
        <taxon>Flavobacteriaceae</taxon>
        <taxon>Gaetbulibacter</taxon>
    </lineage>
</organism>
<feature type="transmembrane region" description="Helical" evidence="1">
    <location>
        <begin position="27"/>
        <end position="44"/>
    </location>
</feature>
<keyword evidence="1" id="KW-0812">Transmembrane</keyword>
<keyword evidence="1" id="KW-0472">Membrane</keyword>
<gene>
    <name evidence="2" type="ORF">GCM10009431_25770</name>
</gene>
<reference evidence="2 3" key="1">
    <citation type="journal article" date="2019" name="Int. J. Syst. Evol. Microbiol.">
        <title>The Global Catalogue of Microorganisms (GCM) 10K type strain sequencing project: providing services to taxonomists for standard genome sequencing and annotation.</title>
        <authorList>
            <consortium name="The Broad Institute Genomics Platform"/>
            <consortium name="The Broad Institute Genome Sequencing Center for Infectious Disease"/>
            <person name="Wu L."/>
            <person name="Ma J."/>
        </authorList>
    </citation>
    <scope>NUCLEOTIDE SEQUENCE [LARGE SCALE GENOMIC DNA]</scope>
    <source>
        <strain evidence="2 3">JCM 15976</strain>
    </source>
</reference>
<feature type="transmembrane region" description="Helical" evidence="1">
    <location>
        <begin position="76"/>
        <end position="105"/>
    </location>
</feature>